<dbReference type="Proteomes" id="UP000238479">
    <property type="component" value="Chromosome 2"/>
</dbReference>
<gene>
    <name evidence="1" type="ORF">RchiOBHm_Chr2g0174551</name>
</gene>
<dbReference type="EMBL" id="PDCK01000040">
    <property type="protein sequence ID" value="PRQ54170.1"/>
    <property type="molecule type" value="Genomic_DNA"/>
</dbReference>
<sequence length="72" mass="7810">MLLHCWKGRPPKLWSEVLPPEDMMAAGLRLGCWACLFLFLFLLDKTGLGLGPTGLGSGPGKWGPNVLGYEPV</sequence>
<dbReference type="AlphaFoldDB" id="A0A2P6S658"/>
<reference evidence="1 2" key="1">
    <citation type="journal article" date="2018" name="Nat. Genet.">
        <title>The Rosa genome provides new insights in the design of modern roses.</title>
        <authorList>
            <person name="Bendahmane M."/>
        </authorList>
    </citation>
    <scope>NUCLEOTIDE SEQUENCE [LARGE SCALE GENOMIC DNA]</scope>
    <source>
        <strain evidence="2">cv. Old Blush</strain>
    </source>
</reference>
<evidence type="ECO:0000313" key="2">
    <source>
        <dbReference type="Proteomes" id="UP000238479"/>
    </source>
</evidence>
<comment type="caution">
    <text evidence="1">The sequence shown here is derived from an EMBL/GenBank/DDBJ whole genome shotgun (WGS) entry which is preliminary data.</text>
</comment>
<protein>
    <submittedName>
        <fullName evidence="1">Uncharacterized protein</fullName>
    </submittedName>
</protein>
<proteinExistence type="predicted"/>
<keyword evidence="2" id="KW-1185">Reference proteome</keyword>
<accession>A0A2P6S658</accession>
<name>A0A2P6S658_ROSCH</name>
<organism evidence="1 2">
    <name type="scientific">Rosa chinensis</name>
    <name type="common">China rose</name>
    <dbReference type="NCBI Taxonomy" id="74649"/>
    <lineage>
        <taxon>Eukaryota</taxon>
        <taxon>Viridiplantae</taxon>
        <taxon>Streptophyta</taxon>
        <taxon>Embryophyta</taxon>
        <taxon>Tracheophyta</taxon>
        <taxon>Spermatophyta</taxon>
        <taxon>Magnoliopsida</taxon>
        <taxon>eudicotyledons</taxon>
        <taxon>Gunneridae</taxon>
        <taxon>Pentapetalae</taxon>
        <taxon>rosids</taxon>
        <taxon>fabids</taxon>
        <taxon>Rosales</taxon>
        <taxon>Rosaceae</taxon>
        <taxon>Rosoideae</taxon>
        <taxon>Rosoideae incertae sedis</taxon>
        <taxon>Rosa</taxon>
    </lineage>
</organism>
<evidence type="ECO:0000313" key="1">
    <source>
        <dbReference type="EMBL" id="PRQ54170.1"/>
    </source>
</evidence>
<dbReference type="Gramene" id="PRQ54170">
    <property type="protein sequence ID" value="PRQ54170"/>
    <property type="gene ID" value="RchiOBHm_Chr2g0174551"/>
</dbReference>